<protein>
    <recommendedName>
        <fullName evidence="6">Hydrophobin</fullName>
    </recommendedName>
</protein>
<dbReference type="InterPro" id="IPR001338">
    <property type="entry name" value="Class_I_Hydrophobin"/>
</dbReference>
<evidence type="ECO:0000256" key="3">
    <source>
        <dbReference type="ARBA" id="ARBA00022512"/>
    </source>
</evidence>
<dbReference type="Pfam" id="PF01185">
    <property type="entry name" value="Hydrophobin"/>
    <property type="match status" value="1"/>
</dbReference>
<dbReference type="OrthoDB" id="4225815at2759"/>
<evidence type="ECO:0000256" key="2">
    <source>
        <dbReference type="ARBA" id="ARBA00010446"/>
    </source>
</evidence>
<keyword evidence="8" id="KW-1185">Reference proteome</keyword>
<accession>A0A9P5XD01</accession>
<organism evidence="7 8">
    <name type="scientific">Macrolepiota fuliginosa MF-IS2</name>
    <dbReference type="NCBI Taxonomy" id="1400762"/>
    <lineage>
        <taxon>Eukaryota</taxon>
        <taxon>Fungi</taxon>
        <taxon>Dikarya</taxon>
        <taxon>Basidiomycota</taxon>
        <taxon>Agaricomycotina</taxon>
        <taxon>Agaricomycetes</taxon>
        <taxon>Agaricomycetidae</taxon>
        <taxon>Agaricales</taxon>
        <taxon>Agaricineae</taxon>
        <taxon>Agaricaceae</taxon>
        <taxon>Macrolepiota</taxon>
    </lineage>
</organism>
<keyword evidence="3 6" id="KW-0134">Cell wall</keyword>
<evidence type="ECO:0000256" key="1">
    <source>
        <dbReference type="ARBA" id="ARBA00004191"/>
    </source>
</evidence>
<dbReference type="Proteomes" id="UP000807342">
    <property type="component" value="Unassembled WGS sequence"/>
</dbReference>
<evidence type="ECO:0000256" key="5">
    <source>
        <dbReference type="ARBA" id="ARBA00023157"/>
    </source>
</evidence>
<proteinExistence type="inferred from homology"/>
<comment type="similarity">
    <text evidence="2 6">Belongs to the fungal hydrophobin family.</text>
</comment>
<dbReference type="EMBL" id="MU151175">
    <property type="protein sequence ID" value="KAF9448049.1"/>
    <property type="molecule type" value="Genomic_DNA"/>
</dbReference>
<gene>
    <name evidence="7" type="ORF">P691DRAFT_781544</name>
</gene>
<comment type="caution">
    <text evidence="7">The sequence shown here is derived from an EMBL/GenBank/DDBJ whole genome shotgun (WGS) entry which is preliminary data.</text>
</comment>
<dbReference type="GO" id="GO:0005199">
    <property type="term" value="F:structural constituent of cell wall"/>
    <property type="evidence" value="ECO:0007669"/>
    <property type="project" value="InterPro"/>
</dbReference>
<evidence type="ECO:0000313" key="7">
    <source>
        <dbReference type="EMBL" id="KAF9448049.1"/>
    </source>
</evidence>
<comment type="subcellular location">
    <subcellularLocation>
        <location evidence="1 6">Secreted</location>
        <location evidence="1 6">Cell wall</location>
    </subcellularLocation>
</comment>
<dbReference type="CDD" id="cd23507">
    <property type="entry name" value="hydrophobin_I"/>
    <property type="match status" value="1"/>
</dbReference>
<evidence type="ECO:0000313" key="8">
    <source>
        <dbReference type="Proteomes" id="UP000807342"/>
    </source>
</evidence>
<dbReference type="AlphaFoldDB" id="A0A9P5XD01"/>
<keyword evidence="6" id="KW-0732">Signal</keyword>
<feature type="signal peptide" evidence="6">
    <location>
        <begin position="1"/>
        <end position="24"/>
    </location>
</feature>
<keyword evidence="5 6" id="KW-1015">Disulfide bond</keyword>
<keyword evidence="4 6" id="KW-0964">Secreted</keyword>
<sequence length="142" mass="15031">MIARVLNIFFALFLALPLLAAAAAAPSWQDTPPKSIVAPECNSGPVQCCDKVEEAHKVDYAKLSKMARESDLPFGIELGGGGGIGKTTFDDLSSTLVGYRCNPVTAYSAGGNKCNYRTSVCCKYNHPTGGYSLGCMPTKSED</sequence>
<reference evidence="7" key="1">
    <citation type="submission" date="2020-11" db="EMBL/GenBank/DDBJ databases">
        <authorList>
            <consortium name="DOE Joint Genome Institute"/>
            <person name="Ahrendt S."/>
            <person name="Riley R."/>
            <person name="Andreopoulos W."/>
            <person name="Labutti K."/>
            <person name="Pangilinan J."/>
            <person name="Ruiz-Duenas F.J."/>
            <person name="Barrasa J.M."/>
            <person name="Sanchez-Garcia M."/>
            <person name="Camarero S."/>
            <person name="Miyauchi S."/>
            <person name="Serrano A."/>
            <person name="Linde D."/>
            <person name="Babiker R."/>
            <person name="Drula E."/>
            <person name="Ayuso-Fernandez I."/>
            <person name="Pacheco R."/>
            <person name="Padilla G."/>
            <person name="Ferreira P."/>
            <person name="Barriuso J."/>
            <person name="Kellner H."/>
            <person name="Castanera R."/>
            <person name="Alfaro M."/>
            <person name="Ramirez L."/>
            <person name="Pisabarro A.G."/>
            <person name="Kuo A."/>
            <person name="Tritt A."/>
            <person name="Lipzen A."/>
            <person name="He G."/>
            <person name="Yan M."/>
            <person name="Ng V."/>
            <person name="Cullen D."/>
            <person name="Martin F."/>
            <person name="Rosso M.-N."/>
            <person name="Henrissat B."/>
            <person name="Hibbett D."/>
            <person name="Martinez A.T."/>
            <person name="Grigoriev I.V."/>
        </authorList>
    </citation>
    <scope>NUCLEOTIDE SEQUENCE</scope>
    <source>
        <strain evidence="7">MF-IS2</strain>
    </source>
</reference>
<evidence type="ECO:0000256" key="6">
    <source>
        <dbReference type="RuleBase" id="RU365009"/>
    </source>
</evidence>
<dbReference type="GO" id="GO:0009277">
    <property type="term" value="C:fungal-type cell wall"/>
    <property type="evidence" value="ECO:0007669"/>
    <property type="project" value="InterPro"/>
</dbReference>
<feature type="chain" id="PRO_5040545149" description="Hydrophobin" evidence="6">
    <location>
        <begin position="25"/>
        <end position="142"/>
    </location>
</feature>
<evidence type="ECO:0000256" key="4">
    <source>
        <dbReference type="ARBA" id="ARBA00022525"/>
    </source>
</evidence>
<dbReference type="SMART" id="SM00075">
    <property type="entry name" value="HYDRO"/>
    <property type="match status" value="1"/>
</dbReference>
<name>A0A9P5XD01_9AGAR</name>